<evidence type="ECO:0000313" key="3">
    <source>
        <dbReference type="EMBL" id="WOK08374.1"/>
    </source>
</evidence>
<name>A0ABZ0ITR7_9BACT</name>
<feature type="chain" id="PRO_5046723695" evidence="1">
    <location>
        <begin position="30"/>
        <end position="394"/>
    </location>
</feature>
<dbReference type="Gene3D" id="2.60.40.10">
    <property type="entry name" value="Immunoglobulins"/>
    <property type="match status" value="1"/>
</dbReference>
<keyword evidence="4" id="KW-1185">Reference proteome</keyword>
<feature type="domain" description="Glycoside hydrolase family 13 N-terminal" evidence="2">
    <location>
        <begin position="44"/>
        <end position="102"/>
    </location>
</feature>
<dbReference type="RefSeq" id="WP_317491015.1">
    <property type="nucleotide sequence ID" value="NZ_CP136051.1"/>
</dbReference>
<dbReference type="InterPro" id="IPR000801">
    <property type="entry name" value="Esterase-like"/>
</dbReference>
<accession>A0ABZ0ITR7</accession>
<evidence type="ECO:0000256" key="1">
    <source>
        <dbReference type="SAM" id="SignalP"/>
    </source>
</evidence>
<gene>
    <name evidence="3" type="ORF">RT717_06945</name>
</gene>
<organism evidence="3 4">
    <name type="scientific">Imperialibacter roseus</name>
    <dbReference type="NCBI Taxonomy" id="1324217"/>
    <lineage>
        <taxon>Bacteria</taxon>
        <taxon>Pseudomonadati</taxon>
        <taxon>Bacteroidota</taxon>
        <taxon>Cytophagia</taxon>
        <taxon>Cytophagales</taxon>
        <taxon>Flammeovirgaceae</taxon>
        <taxon>Imperialibacter</taxon>
    </lineage>
</organism>
<sequence length="394" mass="43775">MKKQLRNRKAWSFLLVLGLSLGLAPTMSAQFRRNPVVSPEIHTDNKVTFRVYAPKANEITLSGDWMGFGKTEPLVKGDTGLWAVTIGPLEPELYGYNFTVDGVYTLDASNALVKRDGVRNISFFMIKGKGSDLYEPKHGAKGMVSKVWYDSPTLGLTRRMYVYTPPGYENSKDSYPVFYLLHGGGGDEDAWNELGLTPTIMDNLINSGQAKPMIVVMTNGNPDQTAAGIEAPAKLPSQTNEGGMGMANKKFEGSLVKDVIPYIESHYRTKKGKENRALSGLSMGGWQTLNTTFDNPELFDYICVMSMGFVKDSPFGLPANGEGRGKDIDALKKADPKVYWIACGKDDFLYDSVVNLRNTLDEHGFKYKYVESTGGHTWTNWRIYLSQFAPVLFK</sequence>
<evidence type="ECO:0000259" key="2">
    <source>
        <dbReference type="Pfam" id="PF02922"/>
    </source>
</evidence>
<dbReference type="InterPro" id="IPR029058">
    <property type="entry name" value="AB_hydrolase_fold"/>
</dbReference>
<dbReference type="InterPro" id="IPR050583">
    <property type="entry name" value="Mycobacterial_A85_antigen"/>
</dbReference>
<dbReference type="InterPro" id="IPR013783">
    <property type="entry name" value="Ig-like_fold"/>
</dbReference>
<dbReference type="SUPFAM" id="SSF81296">
    <property type="entry name" value="E set domains"/>
    <property type="match status" value="1"/>
</dbReference>
<protein>
    <submittedName>
        <fullName evidence="3">Alpha/beta hydrolase-fold protein</fullName>
    </submittedName>
</protein>
<dbReference type="SUPFAM" id="SSF53474">
    <property type="entry name" value="alpha/beta-Hydrolases"/>
    <property type="match status" value="1"/>
</dbReference>
<dbReference type="EMBL" id="CP136051">
    <property type="protein sequence ID" value="WOK08374.1"/>
    <property type="molecule type" value="Genomic_DNA"/>
</dbReference>
<proteinExistence type="predicted"/>
<dbReference type="Pfam" id="PF00756">
    <property type="entry name" value="Esterase"/>
    <property type="match status" value="1"/>
</dbReference>
<dbReference type="PANTHER" id="PTHR48098">
    <property type="entry name" value="ENTEROCHELIN ESTERASE-RELATED"/>
    <property type="match status" value="1"/>
</dbReference>
<dbReference type="InterPro" id="IPR014756">
    <property type="entry name" value="Ig_E-set"/>
</dbReference>
<dbReference type="GO" id="GO:0016787">
    <property type="term" value="F:hydrolase activity"/>
    <property type="evidence" value="ECO:0007669"/>
    <property type="project" value="UniProtKB-KW"/>
</dbReference>
<dbReference type="Pfam" id="PF02922">
    <property type="entry name" value="CBM_48"/>
    <property type="match status" value="1"/>
</dbReference>
<dbReference type="Proteomes" id="UP001302349">
    <property type="component" value="Chromosome"/>
</dbReference>
<dbReference type="CDD" id="cd11294">
    <property type="entry name" value="E_set_Esterase_like_N"/>
    <property type="match status" value="1"/>
</dbReference>
<reference evidence="3 4" key="1">
    <citation type="journal article" date="2023" name="Microbiol. Resour. Announc.">
        <title>Complete Genome Sequence of Imperialibacter roseus strain P4T.</title>
        <authorList>
            <person name="Tizabi D.R."/>
            <person name="Bachvaroff T."/>
            <person name="Hill R.T."/>
        </authorList>
    </citation>
    <scope>NUCLEOTIDE SEQUENCE [LARGE SCALE GENOMIC DNA]</scope>
    <source>
        <strain evidence="3 4">P4T</strain>
    </source>
</reference>
<dbReference type="Gene3D" id="3.40.50.1820">
    <property type="entry name" value="alpha/beta hydrolase"/>
    <property type="match status" value="1"/>
</dbReference>
<evidence type="ECO:0000313" key="4">
    <source>
        <dbReference type="Proteomes" id="UP001302349"/>
    </source>
</evidence>
<keyword evidence="1" id="KW-0732">Signal</keyword>
<feature type="signal peptide" evidence="1">
    <location>
        <begin position="1"/>
        <end position="29"/>
    </location>
</feature>
<dbReference type="InterPro" id="IPR004193">
    <property type="entry name" value="Glyco_hydro_13_N"/>
</dbReference>
<keyword evidence="3" id="KW-0378">Hydrolase</keyword>
<dbReference type="PANTHER" id="PTHR48098:SF1">
    <property type="entry name" value="DIACYLGLYCEROL ACYLTRANSFERASE_MYCOLYLTRANSFERASE AG85A"/>
    <property type="match status" value="1"/>
</dbReference>